<reference evidence="1 2" key="1">
    <citation type="submission" date="2010-04" db="EMBL/GenBank/DDBJ databases">
        <title>The genome of Herbaspirillum seropedicae SmR1, an endophytic, nitrogen-fixing, plant-growth promoting beta-Proteobacteria.</title>
        <authorList>
            <person name="Pedrosa F.O."/>
            <person name="Monteiro R.A."/>
            <person name="Wassem R."/>
            <person name="Cruz L.M."/>
            <person name="Ayub R.A."/>
            <person name="Colauto N.B."/>
            <person name="Fernandez M.A."/>
            <person name="Fungaro M.H.P."/>
            <person name="Grisard E.C."/>
            <person name="Hungria M."/>
            <person name="Madeira H.M.F."/>
            <person name="Nodari R.O."/>
            <person name="Osaku C.A."/>
            <person name="Petzl-Erler M.L."/>
            <person name="Terenzi H."/>
            <person name="Vieira L.G.E."/>
            <person name="Almeida M.I.M."/>
            <person name="Alves L.R."/>
            <person name="Arantes O.M.N."/>
            <person name="Balsanelli E."/>
            <person name="Barcellos F.G."/>
            <person name="Baura V.A."/>
            <person name="Binde D.R."/>
            <person name="Campo R.J."/>
            <person name="Chubatsu L.S."/>
            <person name="Chueire L.M.O."/>
            <person name="Ciferri R.R."/>
            <person name="Correa L.C."/>
            <person name="da Conceicao Silva J.L."/>
            <person name="Dabul A.N.G."/>
            <person name="Dambros B.P."/>
            <person name="Faoro H."/>
            <person name="Favetti A."/>
            <person name="Friedermann G."/>
            <person name="Furlaneto M.C."/>
            <person name="Gasques L.S."/>
            <person name="Gimenes C.C.T."/>
            <person name="Gioppo N.M.R."/>
            <person name="Glienke-Blanco C."/>
            <person name="Godoy L.P."/>
            <person name="Guerra M.P."/>
            <person name="Karp S."/>
            <person name="Kava-Cordeiro V."/>
            <person name="Margarido V.P."/>
            <person name="Mathioni S.M."/>
            <person name="Menck-Soares M.A."/>
            <person name="Murace N.K."/>
            <person name="Nicolas M.F."/>
            <person name="Oliveira C.E.C."/>
            <person name="Pagnan N.A.B."/>
            <person name="Pamphile J.A."/>
            <person name="Patussi E.V."/>
            <person name="Pereira L.F.P."/>
            <person name="Pereira-Ferrari L."/>
            <person name="Pinto F.G.S."/>
            <person name="Precoma C."/>
            <person name="Prioli A.J."/>
            <person name="Prioli S.M.A.P."/>
            <person name="Raittz R.T."/>
            <person name="Ramos H.J.O."/>
            <person name="Ribeiro E.M.S.F."/>
            <person name="Rigo L.U."/>
            <person name="Rocha C.L.M.S.C."/>
            <person name="Rocha S.N."/>
            <person name="Santos K."/>
            <person name="Satori D."/>
            <person name="Silva A.G."/>
            <person name="Simao R.C.G."/>
            <person name="Soares M.A.M."/>
            <person name="Souza E.M."/>
            <person name="Steffens M.B.R."/>
            <person name="Steindel M."/>
            <person name="Tadra-Sfeir M.Z."/>
            <person name="Takahashi E.K."/>
            <person name="Torres R.A."/>
            <person name="Valle J.S."/>
            <person name="Vernal J.I."/>
            <person name="Vilas-Boas L.A."/>
            <person name="Watanabe M.A.E."/>
            <person name="Weiss V.A."/>
            <person name="Yates M.A."/>
            <person name="Souza E.M."/>
        </authorList>
    </citation>
    <scope>NUCLEOTIDE SEQUENCE [LARGE SCALE GENOMIC DNA]</scope>
    <source>
        <strain evidence="1 2">SmR1</strain>
    </source>
</reference>
<dbReference type="HOGENOM" id="CLU_2770262_0_0_4"/>
<organism evidence="1 2">
    <name type="scientific">Herbaspirillum seropedicae (strain SmR1)</name>
    <dbReference type="NCBI Taxonomy" id="757424"/>
    <lineage>
        <taxon>Bacteria</taxon>
        <taxon>Pseudomonadati</taxon>
        <taxon>Pseudomonadota</taxon>
        <taxon>Betaproteobacteria</taxon>
        <taxon>Burkholderiales</taxon>
        <taxon>Oxalobacteraceae</taxon>
        <taxon>Herbaspirillum</taxon>
    </lineage>
</organism>
<dbReference type="Proteomes" id="UP000000329">
    <property type="component" value="Chromosome"/>
</dbReference>
<sequence length="69" mass="7610">MTECHIKRCAAPSDKVNRLLPISVSQELPHSNCAPRHKLRRWLVPANGLVADVRTTVSRCQIAAADYSG</sequence>
<dbReference type="KEGG" id="hse:Hsero_4087"/>
<proteinExistence type="predicted"/>
<evidence type="ECO:0000313" key="1">
    <source>
        <dbReference type="EMBL" id="ADJ65557.1"/>
    </source>
</evidence>
<dbReference type="STRING" id="757424.Hsero_4087"/>
<accession>D8ITC7</accession>
<evidence type="ECO:0000313" key="2">
    <source>
        <dbReference type="Proteomes" id="UP000000329"/>
    </source>
</evidence>
<dbReference type="AlphaFoldDB" id="D8ITC7"/>
<dbReference type="EMBL" id="CP002039">
    <property type="protein sequence ID" value="ADJ65557.1"/>
    <property type="molecule type" value="Genomic_DNA"/>
</dbReference>
<gene>
    <name evidence="1" type="ordered locus">Hsero_4087</name>
</gene>
<keyword evidence="2" id="KW-1185">Reference proteome</keyword>
<protein>
    <submittedName>
        <fullName evidence="1">Uncharacterized protein</fullName>
    </submittedName>
</protein>
<name>D8ITC7_HERSS</name>